<dbReference type="AlphaFoldDB" id="A0A428NLG8"/>
<evidence type="ECO:0000313" key="3">
    <source>
        <dbReference type="Proteomes" id="UP000288168"/>
    </source>
</evidence>
<sequence length="82" mass="9098">MWLPLSRHISSASALRTKNGKTKCQSPLVRQSGEFPPVSATHGETFQCEKQQKKFVALKLSPLIHVNPSTGRSKTYPPTTYS</sequence>
<dbReference type="EMBL" id="NKCI01000407">
    <property type="protein sequence ID" value="RSL41621.1"/>
    <property type="molecule type" value="Genomic_DNA"/>
</dbReference>
<proteinExistence type="predicted"/>
<organism evidence="2 3">
    <name type="scientific">Fusarium duplospermum</name>
    <dbReference type="NCBI Taxonomy" id="1325734"/>
    <lineage>
        <taxon>Eukaryota</taxon>
        <taxon>Fungi</taxon>
        <taxon>Dikarya</taxon>
        <taxon>Ascomycota</taxon>
        <taxon>Pezizomycotina</taxon>
        <taxon>Sordariomycetes</taxon>
        <taxon>Hypocreomycetidae</taxon>
        <taxon>Hypocreales</taxon>
        <taxon>Nectriaceae</taxon>
        <taxon>Fusarium</taxon>
        <taxon>Fusarium solani species complex</taxon>
    </lineage>
</organism>
<feature type="compositionally biased region" description="Polar residues" evidence="1">
    <location>
        <begin position="13"/>
        <end position="29"/>
    </location>
</feature>
<evidence type="ECO:0000256" key="1">
    <source>
        <dbReference type="SAM" id="MobiDB-lite"/>
    </source>
</evidence>
<accession>A0A428NLG8</accession>
<dbReference type="Proteomes" id="UP000288168">
    <property type="component" value="Unassembled WGS sequence"/>
</dbReference>
<evidence type="ECO:0000313" key="2">
    <source>
        <dbReference type="EMBL" id="RSL41621.1"/>
    </source>
</evidence>
<keyword evidence="3" id="KW-1185">Reference proteome</keyword>
<feature type="region of interest" description="Disordered" evidence="1">
    <location>
        <begin position="13"/>
        <end position="36"/>
    </location>
</feature>
<name>A0A428NLG8_9HYPO</name>
<reference evidence="2 3" key="1">
    <citation type="submission" date="2017-06" db="EMBL/GenBank/DDBJ databases">
        <title>Comparative genomic analysis of Ambrosia Fusariam Clade fungi.</title>
        <authorList>
            <person name="Stajich J.E."/>
            <person name="Carrillo J."/>
            <person name="Kijimoto T."/>
            <person name="Eskalen A."/>
            <person name="O'Donnell K."/>
            <person name="Kasson M."/>
        </authorList>
    </citation>
    <scope>NUCLEOTIDE SEQUENCE [LARGE SCALE GENOMIC DNA]</scope>
    <source>
        <strain evidence="2 3">NRRL62584</strain>
    </source>
</reference>
<protein>
    <submittedName>
        <fullName evidence="2">Uncharacterized protein</fullName>
    </submittedName>
</protein>
<gene>
    <name evidence="2" type="ORF">CEP54_015760</name>
</gene>
<comment type="caution">
    <text evidence="2">The sequence shown here is derived from an EMBL/GenBank/DDBJ whole genome shotgun (WGS) entry which is preliminary data.</text>
</comment>